<feature type="signal peptide" evidence="2">
    <location>
        <begin position="1"/>
        <end position="23"/>
    </location>
</feature>
<accession>A0ABD3RE25</accession>
<keyword evidence="2" id="KW-0732">Signal</keyword>
<evidence type="ECO:0008006" key="5">
    <source>
        <dbReference type="Google" id="ProtNLM"/>
    </source>
</evidence>
<protein>
    <recommendedName>
        <fullName evidence="5">EamA domain-containing protein</fullName>
    </recommendedName>
</protein>
<feature type="transmembrane region" description="Helical" evidence="1">
    <location>
        <begin position="156"/>
        <end position="175"/>
    </location>
</feature>
<dbReference type="EMBL" id="JALLPB020000270">
    <property type="protein sequence ID" value="KAL3811270.1"/>
    <property type="molecule type" value="Genomic_DNA"/>
</dbReference>
<evidence type="ECO:0000313" key="3">
    <source>
        <dbReference type="EMBL" id="KAL3811270.1"/>
    </source>
</evidence>
<keyword evidence="4" id="KW-1185">Reference proteome</keyword>
<gene>
    <name evidence="3" type="ORF">ACHAXA_009270</name>
</gene>
<feature type="transmembrane region" description="Helical" evidence="1">
    <location>
        <begin position="125"/>
        <end position="144"/>
    </location>
</feature>
<comment type="caution">
    <text evidence="3">The sequence shown here is derived from an EMBL/GenBank/DDBJ whole genome shotgun (WGS) entry which is preliminary data.</text>
</comment>
<reference evidence="3 4" key="1">
    <citation type="submission" date="2024-10" db="EMBL/GenBank/DDBJ databases">
        <title>Updated reference genomes for cyclostephanoid diatoms.</title>
        <authorList>
            <person name="Roberts W.R."/>
            <person name="Alverson A.J."/>
        </authorList>
    </citation>
    <scope>NUCLEOTIDE SEQUENCE [LARGE SCALE GENOMIC DNA]</scope>
    <source>
        <strain evidence="3 4">AJA228-03</strain>
    </source>
</reference>
<name>A0ABD3RE25_9STRA</name>
<proteinExistence type="predicted"/>
<feature type="chain" id="PRO_5044756339" description="EamA domain-containing protein" evidence="2">
    <location>
        <begin position="24"/>
        <end position="236"/>
    </location>
</feature>
<sequence length="236" mass="24628">MKTIPTPILCCMASLLVGRPIHAFKTVFDPSRTTMATAPSRNAAAPIVVVGHRRSDYAAAVACPTPLSPPHRRPSSSSTRLYAVTPDLGMVALVAGQENYGLAVVSLMEAIWSFAQSPSMTNARVLLPASIASIVLIALSGPMITSGNVDSVTLGLEIAAVVSIFLGASYVARLLAPYSPSAKEAAFAGLLIAIAGFFSFSQNLVVDGFVTLPTLPSLPLPEMPLGLGESIDTDRY</sequence>
<keyword evidence="1" id="KW-1133">Transmembrane helix</keyword>
<organism evidence="3 4">
    <name type="scientific">Cyclostephanos tholiformis</name>
    <dbReference type="NCBI Taxonomy" id="382380"/>
    <lineage>
        <taxon>Eukaryota</taxon>
        <taxon>Sar</taxon>
        <taxon>Stramenopiles</taxon>
        <taxon>Ochrophyta</taxon>
        <taxon>Bacillariophyta</taxon>
        <taxon>Coscinodiscophyceae</taxon>
        <taxon>Thalassiosirophycidae</taxon>
        <taxon>Stephanodiscales</taxon>
        <taxon>Stephanodiscaceae</taxon>
        <taxon>Cyclostephanos</taxon>
    </lineage>
</organism>
<evidence type="ECO:0000313" key="4">
    <source>
        <dbReference type="Proteomes" id="UP001530377"/>
    </source>
</evidence>
<keyword evidence="1" id="KW-0812">Transmembrane</keyword>
<evidence type="ECO:0000256" key="1">
    <source>
        <dbReference type="SAM" id="Phobius"/>
    </source>
</evidence>
<keyword evidence="1" id="KW-0472">Membrane</keyword>
<feature type="transmembrane region" description="Helical" evidence="1">
    <location>
        <begin position="187"/>
        <end position="206"/>
    </location>
</feature>
<dbReference type="AlphaFoldDB" id="A0ABD3RE25"/>
<evidence type="ECO:0000256" key="2">
    <source>
        <dbReference type="SAM" id="SignalP"/>
    </source>
</evidence>
<dbReference type="Proteomes" id="UP001530377">
    <property type="component" value="Unassembled WGS sequence"/>
</dbReference>